<proteinExistence type="predicted"/>
<dbReference type="AlphaFoldDB" id="A0A1I5DBI2"/>
<evidence type="ECO:0000313" key="2">
    <source>
        <dbReference type="EMBL" id="SFN96560.1"/>
    </source>
</evidence>
<evidence type="ECO:0000256" key="1">
    <source>
        <dbReference type="SAM" id="Phobius"/>
    </source>
</evidence>
<keyword evidence="1" id="KW-0472">Membrane</keyword>
<dbReference type="GeneID" id="99651199"/>
<accession>A0A1I5DBI2</accession>
<dbReference type="Proteomes" id="UP000183413">
    <property type="component" value="Unassembled WGS sequence"/>
</dbReference>
<name>A0A1I5DBI2_9ACTN</name>
<keyword evidence="1" id="KW-1133">Transmembrane helix</keyword>
<evidence type="ECO:0000313" key="3">
    <source>
        <dbReference type="Proteomes" id="UP000183413"/>
    </source>
</evidence>
<keyword evidence="3" id="KW-1185">Reference proteome</keyword>
<feature type="transmembrane region" description="Helical" evidence="1">
    <location>
        <begin position="70"/>
        <end position="89"/>
    </location>
</feature>
<dbReference type="EMBL" id="FOVH01000003">
    <property type="protein sequence ID" value="SFN96560.1"/>
    <property type="molecule type" value="Genomic_DNA"/>
</dbReference>
<feature type="transmembrane region" description="Helical" evidence="1">
    <location>
        <begin position="101"/>
        <end position="123"/>
    </location>
</feature>
<dbReference type="InParanoid" id="A0A1I5DBI2"/>
<sequence>MVRMLGAWSASLLVWVIGFAIVVRVVPRPEPGVSLSGLERLVRVDLPWVLISLAMVAAAAAVLRARGGPVRRAVGVLAVPLLLTAAGVAAPLNGQAGMLEFVIYVVEGVGGAAAGFVLVTLIARKDEEDVTAGYW</sequence>
<feature type="transmembrane region" description="Helical" evidence="1">
    <location>
        <begin position="7"/>
        <end position="26"/>
    </location>
</feature>
<protein>
    <submittedName>
        <fullName evidence="2">Uncharacterized protein</fullName>
    </submittedName>
</protein>
<feature type="transmembrane region" description="Helical" evidence="1">
    <location>
        <begin position="46"/>
        <end position="63"/>
    </location>
</feature>
<dbReference type="RefSeq" id="WP_075020895.1">
    <property type="nucleotide sequence ID" value="NZ_CP083237.1"/>
</dbReference>
<keyword evidence="1" id="KW-0812">Transmembrane</keyword>
<organism evidence="2 3">
    <name type="scientific">Actinomadura madurae</name>
    <dbReference type="NCBI Taxonomy" id="1993"/>
    <lineage>
        <taxon>Bacteria</taxon>
        <taxon>Bacillati</taxon>
        <taxon>Actinomycetota</taxon>
        <taxon>Actinomycetes</taxon>
        <taxon>Streptosporangiales</taxon>
        <taxon>Thermomonosporaceae</taxon>
        <taxon>Actinomadura</taxon>
    </lineage>
</organism>
<gene>
    <name evidence="2" type="ORF">SAMN04489713_103569</name>
</gene>
<dbReference type="STRING" id="1993.SAMN04489713_103569"/>
<reference evidence="2 3" key="1">
    <citation type="submission" date="2016-10" db="EMBL/GenBank/DDBJ databases">
        <authorList>
            <person name="de Groot N.N."/>
        </authorList>
    </citation>
    <scope>NUCLEOTIDE SEQUENCE [LARGE SCALE GENOMIC DNA]</scope>
    <source>
        <strain evidence="2 3">DSM 43067</strain>
    </source>
</reference>